<feature type="transmembrane region" description="Helical" evidence="1">
    <location>
        <begin position="30"/>
        <end position="52"/>
    </location>
</feature>
<dbReference type="EMBL" id="JAVIJC010000027">
    <property type="protein sequence ID" value="MDX8494500.1"/>
    <property type="molecule type" value="Genomic_DNA"/>
</dbReference>
<sequence>MSQRAFIVSLVLLAVLVALSATRFAGATIGFLFAIAGIFFAGVPGAAIGYELNQVGIPVTGTQLLLIAASLYVLLALAAAFQAWRRVRQGHMDRARSAVTRLALLVALPLSAWLSLDAMQRAWP</sequence>
<organism evidence="2 3">
    <name type="scientific">Mesorhizobium captivum</name>
    <dbReference type="NCBI Taxonomy" id="3072319"/>
    <lineage>
        <taxon>Bacteria</taxon>
        <taxon>Pseudomonadati</taxon>
        <taxon>Pseudomonadota</taxon>
        <taxon>Alphaproteobacteria</taxon>
        <taxon>Hyphomicrobiales</taxon>
        <taxon>Phyllobacteriaceae</taxon>
        <taxon>Mesorhizobium</taxon>
    </lineage>
</organism>
<dbReference type="Proteomes" id="UP001271249">
    <property type="component" value="Unassembled WGS sequence"/>
</dbReference>
<dbReference type="RefSeq" id="WP_320228330.1">
    <property type="nucleotide sequence ID" value="NZ_JAVIJB010000007.1"/>
</dbReference>
<keyword evidence="1" id="KW-1133">Transmembrane helix</keyword>
<keyword evidence="1" id="KW-0812">Transmembrane</keyword>
<evidence type="ECO:0000313" key="2">
    <source>
        <dbReference type="EMBL" id="MDX8494500.1"/>
    </source>
</evidence>
<proteinExistence type="predicted"/>
<gene>
    <name evidence="2" type="ORF">RFN29_23295</name>
</gene>
<protein>
    <submittedName>
        <fullName evidence="2">Uncharacterized protein</fullName>
    </submittedName>
</protein>
<reference evidence="2 3" key="1">
    <citation type="submission" date="2023-08" db="EMBL/GenBank/DDBJ databases">
        <title>Implementing the SeqCode for naming new Mesorhizobium species isolated from Vachellia karroo root nodules.</title>
        <authorList>
            <person name="Van Lill M."/>
        </authorList>
    </citation>
    <scope>NUCLEOTIDE SEQUENCE [LARGE SCALE GENOMIC DNA]</scope>
    <source>
        <strain evidence="2 3">VK22B</strain>
    </source>
</reference>
<feature type="transmembrane region" description="Helical" evidence="1">
    <location>
        <begin position="64"/>
        <end position="84"/>
    </location>
</feature>
<evidence type="ECO:0000256" key="1">
    <source>
        <dbReference type="SAM" id="Phobius"/>
    </source>
</evidence>
<keyword evidence="3" id="KW-1185">Reference proteome</keyword>
<keyword evidence="1" id="KW-0472">Membrane</keyword>
<name>A0ABU4Z5E3_9HYPH</name>
<feature type="transmembrane region" description="Helical" evidence="1">
    <location>
        <begin position="96"/>
        <end position="116"/>
    </location>
</feature>
<accession>A0ABU4Z5E3</accession>
<comment type="caution">
    <text evidence="2">The sequence shown here is derived from an EMBL/GenBank/DDBJ whole genome shotgun (WGS) entry which is preliminary data.</text>
</comment>
<evidence type="ECO:0000313" key="3">
    <source>
        <dbReference type="Proteomes" id="UP001271249"/>
    </source>
</evidence>